<dbReference type="Proteomes" id="UP000270988">
    <property type="component" value="Chromosome"/>
</dbReference>
<dbReference type="EMBL" id="LR134521">
    <property type="protein sequence ID" value="VEJ30843.1"/>
    <property type="molecule type" value="Genomic_DNA"/>
</dbReference>
<evidence type="ECO:0000313" key="1">
    <source>
        <dbReference type="EMBL" id="VEJ30843.1"/>
    </source>
</evidence>
<reference evidence="1 2" key="1">
    <citation type="submission" date="2018-12" db="EMBL/GenBank/DDBJ databases">
        <authorList>
            <consortium name="Pathogen Informatics"/>
        </authorList>
    </citation>
    <scope>NUCLEOTIDE SEQUENCE [LARGE SCALE GENOMIC DNA]</scope>
    <source>
        <strain evidence="1 2">NCTC10918</strain>
    </source>
</reference>
<name>A0A448UY53_9MICC</name>
<dbReference type="RefSeq" id="WP_048754673.1">
    <property type="nucleotide sequence ID" value="NZ_CAUOPE010000001.1"/>
</dbReference>
<evidence type="ECO:0008006" key="3">
    <source>
        <dbReference type="Google" id="ProtNLM"/>
    </source>
</evidence>
<accession>A0A448UY53</accession>
<gene>
    <name evidence="1" type="ORF">NCTC10918_02135</name>
</gene>
<dbReference type="AlphaFoldDB" id="A0A448UY53"/>
<evidence type="ECO:0000313" key="2">
    <source>
        <dbReference type="Proteomes" id="UP000270988"/>
    </source>
</evidence>
<organism evidence="1 2">
    <name type="scientific">Rothia dentocariosa</name>
    <dbReference type="NCBI Taxonomy" id="2047"/>
    <lineage>
        <taxon>Bacteria</taxon>
        <taxon>Bacillati</taxon>
        <taxon>Actinomycetota</taxon>
        <taxon>Actinomycetes</taxon>
        <taxon>Micrococcales</taxon>
        <taxon>Micrococcaceae</taxon>
        <taxon>Rothia</taxon>
    </lineage>
</organism>
<protein>
    <recommendedName>
        <fullName evidence="3">Pyrophosphorylase</fullName>
    </recommendedName>
</protein>
<proteinExistence type="predicted"/>
<sequence length="95" mass="10119">MSSTIKVTQEAKDANTQIGSITDGGLTDQINSLNQQAQILADPNVWDGPHAEQFRNEIWPSVHKRLTDATAAINEVKAHSQTIHSDISQAGGGAA</sequence>